<comment type="subcellular location">
    <subcellularLocation>
        <location evidence="1">Cell inner membrane</location>
    </subcellularLocation>
</comment>
<evidence type="ECO:0000256" key="8">
    <source>
        <dbReference type="ARBA" id="ARBA00023136"/>
    </source>
</evidence>
<comment type="caution">
    <text evidence="11">The sequence shown here is derived from an EMBL/GenBank/DDBJ whole genome shotgun (WGS) entry which is preliminary data.</text>
</comment>
<evidence type="ECO:0000256" key="4">
    <source>
        <dbReference type="ARBA" id="ARBA00022519"/>
    </source>
</evidence>
<dbReference type="InterPro" id="IPR024961">
    <property type="entry name" value="T2SS_GspC_N"/>
</dbReference>
<organism evidence="11 12">
    <name type="scientific">Zestomonas insulae</name>
    <dbReference type="NCBI Taxonomy" id="2809017"/>
    <lineage>
        <taxon>Bacteria</taxon>
        <taxon>Pseudomonadati</taxon>
        <taxon>Pseudomonadota</taxon>
        <taxon>Gammaproteobacteria</taxon>
        <taxon>Pseudomonadales</taxon>
        <taxon>Pseudomonadaceae</taxon>
        <taxon>Zestomonas</taxon>
    </lineage>
</organism>
<keyword evidence="3" id="KW-1003">Cell membrane</keyword>
<evidence type="ECO:0000256" key="1">
    <source>
        <dbReference type="ARBA" id="ARBA00004533"/>
    </source>
</evidence>
<evidence type="ECO:0000256" key="7">
    <source>
        <dbReference type="ARBA" id="ARBA00022989"/>
    </source>
</evidence>
<keyword evidence="6" id="KW-0653">Protein transport</keyword>
<evidence type="ECO:0000256" key="3">
    <source>
        <dbReference type="ARBA" id="ARBA00022475"/>
    </source>
</evidence>
<evidence type="ECO:0000313" key="12">
    <source>
        <dbReference type="Proteomes" id="UP000717995"/>
    </source>
</evidence>
<reference evidence="11 12" key="1">
    <citation type="submission" date="2021-02" db="EMBL/GenBank/DDBJ databases">
        <authorList>
            <person name="Lee D.-H."/>
        </authorList>
    </citation>
    <scope>NUCLEOTIDE SEQUENCE [LARGE SCALE GENOMIC DNA]</scope>
    <source>
        <strain evidence="11 12">UL073</strain>
    </source>
</reference>
<feature type="domain" description="Type II secretion system protein GspC N-terminal" evidence="10">
    <location>
        <begin position="46"/>
        <end position="165"/>
    </location>
</feature>
<evidence type="ECO:0000256" key="9">
    <source>
        <dbReference type="SAM" id="MobiDB-lite"/>
    </source>
</evidence>
<keyword evidence="7" id="KW-1133">Transmembrane helix</keyword>
<dbReference type="EMBL" id="JAFEUP010000002">
    <property type="protein sequence ID" value="MBM7060883.1"/>
    <property type="molecule type" value="Genomic_DNA"/>
</dbReference>
<keyword evidence="4" id="KW-0997">Cell inner membrane</keyword>
<keyword evidence="5" id="KW-0812">Transmembrane</keyword>
<evidence type="ECO:0000256" key="5">
    <source>
        <dbReference type="ARBA" id="ARBA00022692"/>
    </source>
</evidence>
<feature type="region of interest" description="Disordered" evidence="9">
    <location>
        <begin position="166"/>
        <end position="232"/>
    </location>
</feature>
<keyword evidence="12" id="KW-1185">Reference proteome</keyword>
<evidence type="ECO:0000256" key="2">
    <source>
        <dbReference type="ARBA" id="ARBA00022448"/>
    </source>
</evidence>
<evidence type="ECO:0000259" key="10">
    <source>
        <dbReference type="Pfam" id="PF11356"/>
    </source>
</evidence>
<proteinExistence type="predicted"/>
<accession>A0ABS2IDY5</accession>
<sequence>MIFIGLIHPITRKHHGVTPLANAPRTLSIRRHAPLLLGALLIIAMSVSLAWQTADWIRLLRHAPTVQSAAPATLTTRALENLDSLFGASGPASSAPPPSTNLRLTLRGSFVNANAQHSSAIIQREGSKPERFIVGSEIDSGVRLHGVYRDRVELERAGRLETLTFPTRRSTPPAASAPTDSTADELSALQDENAAELRERMESLRQQMEAAGTLPAEEAPSETPPEPPTESD</sequence>
<feature type="compositionally biased region" description="Pro residues" evidence="9">
    <location>
        <begin position="222"/>
        <end position="232"/>
    </location>
</feature>
<dbReference type="Pfam" id="PF11356">
    <property type="entry name" value="T2SSC"/>
    <property type="match status" value="1"/>
</dbReference>
<feature type="compositionally biased region" description="Low complexity" evidence="9">
    <location>
        <begin position="166"/>
        <end position="181"/>
    </location>
</feature>
<evidence type="ECO:0000313" key="11">
    <source>
        <dbReference type="EMBL" id="MBM7060883.1"/>
    </source>
</evidence>
<evidence type="ECO:0000256" key="6">
    <source>
        <dbReference type="ARBA" id="ARBA00022927"/>
    </source>
</evidence>
<dbReference type="Gene3D" id="2.30.30.830">
    <property type="match status" value="1"/>
</dbReference>
<keyword evidence="2" id="KW-0813">Transport</keyword>
<gene>
    <name evidence="11" type="ORF">JQX08_09200</name>
</gene>
<protein>
    <recommendedName>
        <fullName evidence="10">Type II secretion system protein GspC N-terminal domain-containing protein</fullName>
    </recommendedName>
</protein>
<keyword evidence="8" id="KW-0472">Membrane</keyword>
<dbReference type="Proteomes" id="UP000717995">
    <property type="component" value="Unassembled WGS sequence"/>
</dbReference>
<name>A0ABS2IDY5_9GAMM</name>